<keyword evidence="5 7" id="KW-1133">Transmembrane helix</keyword>
<dbReference type="PANTHER" id="PTHR43744:SF12">
    <property type="entry name" value="ABC TRANSPORTER PERMEASE PROTEIN MG189-RELATED"/>
    <property type="match status" value="1"/>
</dbReference>
<dbReference type="HOGENOM" id="CLU_016047_1_1_5"/>
<feature type="transmembrane region" description="Helical" evidence="7">
    <location>
        <begin position="28"/>
        <end position="50"/>
    </location>
</feature>
<comment type="similarity">
    <text evidence="7">Belongs to the binding-protein-dependent transport system permease family.</text>
</comment>
<dbReference type="Gene3D" id="1.10.3720.10">
    <property type="entry name" value="MetI-like"/>
    <property type="match status" value="1"/>
</dbReference>
<evidence type="ECO:0000256" key="5">
    <source>
        <dbReference type="ARBA" id="ARBA00022989"/>
    </source>
</evidence>
<keyword evidence="3" id="KW-1003">Cell membrane</keyword>
<keyword evidence="10" id="KW-1185">Reference proteome</keyword>
<keyword evidence="4 7" id="KW-0812">Transmembrane</keyword>
<feature type="transmembrane region" description="Helical" evidence="7">
    <location>
        <begin position="171"/>
        <end position="191"/>
    </location>
</feature>
<keyword evidence="2 7" id="KW-0813">Transport</keyword>
<evidence type="ECO:0000256" key="4">
    <source>
        <dbReference type="ARBA" id="ARBA00022692"/>
    </source>
</evidence>
<dbReference type="GO" id="GO:0005886">
    <property type="term" value="C:plasma membrane"/>
    <property type="evidence" value="ECO:0007669"/>
    <property type="project" value="UniProtKB-SubCell"/>
</dbReference>
<name>A0A068SUZ6_NEOGA</name>
<dbReference type="AlphaFoldDB" id="A0A068SUZ6"/>
<dbReference type="GeneID" id="24256941"/>
<feature type="domain" description="ABC transmembrane type-1" evidence="8">
    <location>
        <begin position="92"/>
        <end position="295"/>
    </location>
</feature>
<evidence type="ECO:0000259" key="8">
    <source>
        <dbReference type="PROSITE" id="PS50928"/>
    </source>
</evidence>
<accession>A0A068SUZ6</accession>
<feature type="transmembrane region" description="Helical" evidence="7">
    <location>
        <begin position="96"/>
        <end position="118"/>
    </location>
</feature>
<keyword evidence="6 7" id="KW-0472">Membrane</keyword>
<dbReference type="KEGG" id="ngg:RG540_CH35400"/>
<gene>
    <name evidence="9" type="ORF">RG540_CH35400</name>
</gene>
<dbReference type="PANTHER" id="PTHR43744">
    <property type="entry name" value="ABC TRANSPORTER PERMEASE PROTEIN MG189-RELATED-RELATED"/>
    <property type="match status" value="1"/>
</dbReference>
<dbReference type="PATRIC" id="fig|1028800.3.peg.3597"/>
<evidence type="ECO:0000256" key="7">
    <source>
        <dbReference type="RuleBase" id="RU363032"/>
    </source>
</evidence>
<feature type="transmembrane region" description="Helical" evidence="7">
    <location>
        <begin position="274"/>
        <end position="295"/>
    </location>
</feature>
<dbReference type="CDD" id="cd06261">
    <property type="entry name" value="TM_PBP2"/>
    <property type="match status" value="1"/>
</dbReference>
<dbReference type="PROSITE" id="PS50928">
    <property type="entry name" value="ABC_TM1"/>
    <property type="match status" value="1"/>
</dbReference>
<dbReference type="eggNOG" id="COG0395">
    <property type="taxonomic scope" value="Bacteria"/>
</dbReference>
<dbReference type="InterPro" id="IPR035906">
    <property type="entry name" value="MetI-like_sf"/>
</dbReference>
<dbReference type="Proteomes" id="UP000028181">
    <property type="component" value="Chromosome I"/>
</dbReference>
<dbReference type="Pfam" id="PF00528">
    <property type="entry name" value="BPD_transp_1"/>
    <property type="match status" value="1"/>
</dbReference>
<dbReference type="RefSeq" id="WP_051909511.1">
    <property type="nucleotide sequence ID" value="NZ_HG938353.1"/>
</dbReference>
<evidence type="ECO:0000256" key="2">
    <source>
        <dbReference type="ARBA" id="ARBA00022448"/>
    </source>
</evidence>
<feature type="transmembrane region" description="Helical" evidence="7">
    <location>
        <begin position="127"/>
        <end position="151"/>
    </location>
</feature>
<evidence type="ECO:0000256" key="6">
    <source>
        <dbReference type="ARBA" id="ARBA00023136"/>
    </source>
</evidence>
<evidence type="ECO:0000256" key="3">
    <source>
        <dbReference type="ARBA" id="ARBA00022475"/>
    </source>
</evidence>
<organism evidence="9 10">
    <name type="scientific">Neorhizobium galegae bv. orientalis str. HAMBI 540</name>
    <dbReference type="NCBI Taxonomy" id="1028800"/>
    <lineage>
        <taxon>Bacteria</taxon>
        <taxon>Pseudomonadati</taxon>
        <taxon>Pseudomonadota</taxon>
        <taxon>Alphaproteobacteria</taxon>
        <taxon>Hyphomicrobiales</taxon>
        <taxon>Rhizobiaceae</taxon>
        <taxon>Rhizobium/Agrobacterium group</taxon>
        <taxon>Neorhizobium</taxon>
    </lineage>
</organism>
<evidence type="ECO:0000313" key="9">
    <source>
        <dbReference type="EMBL" id="CDN49704.1"/>
    </source>
</evidence>
<evidence type="ECO:0000256" key="1">
    <source>
        <dbReference type="ARBA" id="ARBA00004651"/>
    </source>
</evidence>
<dbReference type="SUPFAM" id="SSF161098">
    <property type="entry name" value="MetI-like"/>
    <property type="match status" value="1"/>
</dbReference>
<protein>
    <submittedName>
        <fullName evidence="9">Sugar-transport membrane protein ABC transporter</fullName>
    </submittedName>
</protein>
<proteinExistence type="inferred from homology"/>
<sequence>MTDLAQPAAMERQIAARGRRREFPRFDVMNVIGYLLLLFAALATVMPFLWMVSTSFKGDQEIFRFPPSFIPDGLRWQNYLDAMASPDAGRQLVNSLIYALGSTVSNLVFCSLAGYALARMQFSGRNLIFALVVGLLMVPAQSQIVPVFLIVQKIPFAGGNDWLGNGGTGLLNTYWGMILPTAATPFGIFMMRQFFTRIPMEYEESAKLDGASPFTIFRRILLPLARPSLAVLGVLSFQSAWNDFVWPLILNSHREMATLQIGLQLLQSGPDARWNVVMAMATLITLPVIIVYLLAQRHVIDGAVTSGVKG</sequence>
<comment type="subcellular location">
    <subcellularLocation>
        <location evidence="1 7">Cell membrane</location>
        <topology evidence="1 7">Multi-pass membrane protein</topology>
    </subcellularLocation>
</comment>
<dbReference type="EMBL" id="HG938353">
    <property type="protein sequence ID" value="CDN49704.1"/>
    <property type="molecule type" value="Genomic_DNA"/>
</dbReference>
<dbReference type="InterPro" id="IPR000515">
    <property type="entry name" value="MetI-like"/>
</dbReference>
<dbReference type="GO" id="GO:0055085">
    <property type="term" value="P:transmembrane transport"/>
    <property type="evidence" value="ECO:0007669"/>
    <property type="project" value="InterPro"/>
</dbReference>
<dbReference type="OrthoDB" id="9815445at2"/>
<reference evidence="10" key="1">
    <citation type="journal article" date="2014" name="BMC Genomics">
        <title>Genome sequencing of two Neorhizobium galegae strains reveals a noeT gene responsible for the unusual acetylation of the nodulation factors.</title>
        <authorList>
            <person name="Osterman J."/>
            <person name="Marsh J."/>
            <person name="Laine P.K."/>
            <person name="Zeng Z."/>
            <person name="Alatalo E."/>
            <person name="Sullivan J.T."/>
            <person name="Young J.P."/>
            <person name="Thomas-Oates J."/>
            <person name="Paulin L."/>
            <person name="Lindstrom K."/>
        </authorList>
    </citation>
    <scope>NUCLEOTIDE SEQUENCE [LARGE SCALE GENOMIC DNA]</scope>
    <source>
        <strain evidence="10">HAMBI 540</strain>
    </source>
</reference>
<evidence type="ECO:0000313" key="10">
    <source>
        <dbReference type="Proteomes" id="UP000028181"/>
    </source>
</evidence>